<dbReference type="EMBL" id="JBHSKV010000017">
    <property type="protein sequence ID" value="MFC5135466.1"/>
    <property type="molecule type" value="Genomic_DNA"/>
</dbReference>
<dbReference type="RefSeq" id="WP_122106568.1">
    <property type="nucleotide sequence ID" value="NZ_JBHSKV010000017.1"/>
</dbReference>
<dbReference type="SUPFAM" id="SSF53383">
    <property type="entry name" value="PLP-dependent transferases"/>
    <property type="match status" value="1"/>
</dbReference>
<evidence type="ECO:0000313" key="7">
    <source>
        <dbReference type="Proteomes" id="UP001596145"/>
    </source>
</evidence>
<evidence type="ECO:0000256" key="3">
    <source>
        <dbReference type="ARBA" id="ARBA00022679"/>
    </source>
</evidence>
<dbReference type="GO" id="GO:0000096">
    <property type="term" value="P:sulfur amino acid metabolic process"/>
    <property type="evidence" value="ECO:0007669"/>
    <property type="project" value="UniProtKB-ARBA"/>
</dbReference>
<feature type="compositionally biased region" description="Acidic residues" evidence="5">
    <location>
        <begin position="334"/>
        <end position="344"/>
    </location>
</feature>
<dbReference type="PIRSF" id="PIRSF001434">
    <property type="entry name" value="CGS"/>
    <property type="match status" value="1"/>
</dbReference>
<keyword evidence="3" id="KW-0808">Transferase</keyword>
<reference evidence="6 7" key="1">
    <citation type="journal article" date="2019" name="Int. J. Syst. Evol. Microbiol.">
        <title>The Global Catalogue of Microorganisms (GCM) 10K type strain sequencing project: providing services to taxonomists for standard genome sequencing and annotation.</title>
        <authorList>
            <consortium name="The Broad Institute Genomics Platform"/>
            <consortium name="The Broad Institute Genome Sequencing Center for Infectious Disease"/>
            <person name="Wu L."/>
            <person name="Ma J."/>
        </authorList>
    </citation>
    <scope>NUCLEOTIDE SEQUENCE [LARGE SCALE GENOMIC DNA]</scope>
    <source>
        <strain evidence="6 7">CGMCC 1.16026</strain>
    </source>
</reference>
<feature type="region of interest" description="Disordered" evidence="5">
    <location>
        <begin position="1"/>
        <end position="24"/>
    </location>
</feature>
<dbReference type="Proteomes" id="UP001596145">
    <property type="component" value="Unassembled WGS sequence"/>
</dbReference>
<dbReference type="InterPro" id="IPR006235">
    <property type="entry name" value="OAc-hSer/O-AcSer_sulfhydrylase"/>
</dbReference>
<comment type="caution">
    <text evidence="6">The sequence shown here is derived from an EMBL/GenBank/DDBJ whole genome shotgun (WGS) entry which is preliminary data.</text>
</comment>
<dbReference type="Pfam" id="PF01053">
    <property type="entry name" value="Cys_Met_Meta_PP"/>
    <property type="match status" value="1"/>
</dbReference>
<dbReference type="PANTHER" id="PTHR43797">
    <property type="entry name" value="HOMOCYSTEINE/CYSTEINE SYNTHASE"/>
    <property type="match status" value="1"/>
</dbReference>
<comment type="similarity">
    <text evidence="2">Belongs to the trans-sulfuration enzymes family.</text>
</comment>
<keyword evidence="7" id="KW-1185">Reference proteome</keyword>
<dbReference type="PANTHER" id="PTHR43797:SF2">
    <property type="entry name" value="HOMOCYSTEINE_CYSTEINE SYNTHASE"/>
    <property type="match status" value="1"/>
</dbReference>
<dbReference type="CDD" id="cd00614">
    <property type="entry name" value="CGS_like"/>
    <property type="match status" value="1"/>
</dbReference>
<dbReference type="GO" id="GO:0016740">
    <property type="term" value="F:transferase activity"/>
    <property type="evidence" value="ECO:0007669"/>
    <property type="project" value="UniProtKB-KW"/>
</dbReference>
<evidence type="ECO:0000313" key="6">
    <source>
        <dbReference type="EMBL" id="MFC5135466.1"/>
    </source>
</evidence>
<dbReference type="Gene3D" id="3.40.640.10">
    <property type="entry name" value="Type I PLP-dependent aspartate aminotransferase-like (Major domain)"/>
    <property type="match status" value="1"/>
</dbReference>
<organism evidence="6 7">
    <name type="scientific">Halorubrum glutamatedens</name>
    <dbReference type="NCBI Taxonomy" id="2707018"/>
    <lineage>
        <taxon>Archaea</taxon>
        <taxon>Methanobacteriati</taxon>
        <taxon>Methanobacteriota</taxon>
        <taxon>Stenosarchaea group</taxon>
        <taxon>Halobacteria</taxon>
        <taxon>Halobacteriales</taxon>
        <taxon>Haloferacaceae</taxon>
        <taxon>Halorubrum</taxon>
    </lineage>
</organism>
<sequence>MTRGFDTRSLHAGSSADPATGARATPIHQTTSYEFEDADSAADLYALRADGDVYSRVSNPTVRALEDRLADLEGGSGAVATASGMGAFDAITTVLASAGDNVVASEEMYGGTATHLTSVANRRGVEARLVGTTDYEAYDDAIDDDTAFVHVETIANPSLVTPDFERLAGIAHANAVPLVVDNTFATPHLCRPIEHGADVVWESTTKWITGNGTTVGGVVVDGGTFPWDHPEAEYAELSGESPAFPIDFVERFGDAAFANVVRQRAVRPTGSQQSPFDAWQTLQGVGTLPLRMERHCENARRVAEFLREDDRVDWVTYPGFEEHPTHANANEYLDGGDDPDDGDDPGSGYGGMITFGAAGGYAAAKTLCESVDLASFLANIGDAKTLVIHPASTTHAQLDAEARAAAGVREDMVRLSVGIEDPDDVIADLDAALSGAVNASGTDDGTGRE</sequence>
<comment type="cofactor">
    <cofactor evidence="1">
        <name>pyridoxal 5'-phosphate</name>
        <dbReference type="ChEBI" id="CHEBI:597326"/>
    </cofactor>
</comment>
<gene>
    <name evidence="6" type="ORF">ACFPJA_12160</name>
</gene>
<evidence type="ECO:0000256" key="2">
    <source>
        <dbReference type="ARBA" id="ARBA00009077"/>
    </source>
</evidence>
<evidence type="ECO:0000256" key="1">
    <source>
        <dbReference type="ARBA" id="ARBA00001933"/>
    </source>
</evidence>
<dbReference type="InterPro" id="IPR015422">
    <property type="entry name" value="PyrdxlP-dep_Trfase_small"/>
</dbReference>
<dbReference type="InterPro" id="IPR000277">
    <property type="entry name" value="Cys/Met-Metab_PyrdxlP-dep_enz"/>
</dbReference>
<dbReference type="GO" id="GO:1901605">
    <property type="term" value="P:alpha-amino acid metabolic process"/>
    <property type="evidence" value="ECO:0007669"/>
    <property type="project" value="UniProtKB-ARBA"/>
</dbReference>
<feature type="region of interest" description="Disordered" evidence="5">
    <location>
        <begin position="325"/>
        <end position="348"/>
    </location>
</feature>
<accession>A0ABD5QU82</accession>
<keyword evidence="4" id="KW-0663">Pyridoxal phosphate</keyword>
<dbReference type="FunFam" id="3.40.640.10:FF:000035">
    <property type="entry name" value="O-succinylhomoserine sulfhydrylase"/>
    <property type="match status" value="1"/>
</dbReference>
<protein>
    <submittedName>
        <fullName evidence="6">O-acetylhomoserine aminocarboxypropyltransferase/cysteine synthase family protein</fullName>
    </submittedName>
</protein>
<dbReference type="InterPro" id="IPR015421">
    <property type="entry name" value="PyrdxlP-dep_Trfase_major"/>
</dbReference>
<evidence type="ECO:0000256" key="5">
    <source>
        <dbReference type="SAM" id="MobiDB-lite"/>
    </source>
</evidence>
<dbReference type="InterPro" id="IPR015424">
    <property type="entry name" value="PyrdxlP-dep_Trfase"/>
</dbReference>
<dbReference type="AlphaFoldDB" id="A0ABD5QU82"/>
<dbReference type="Gene3D" id="3.90.1150.10">
    <property type="entry name" value="Aspartate Aminotransferase, domain 1"/>
    <property type="match status" value="1"/>
</dbReference>
<dbReference type="NCBIfam" id="TIGR01326">
    <property type="entry name" value="OAH_OAS_sulfhy"/>
    <property type="match status" value="1"/>
</dbReference>
<name>A0ABD5QU82_9EURY</name>
<proteinExistence type="inferred from homology"/>
<evidence type="ECO:0000256" key="4">
    <source>
        <dbReference type="ARBA" id="ARBA00022898"/>
    </source>
</evidence>